<reference evidence="2 3" key="1">
    <citation type="submission" date="2020-05" db="EMBL/GenBank/DDBJ databases">
        <title>Strain PA2F3 complete genome.</title>
        <authorList>
            <person name="Kim Y.-S."/>
            <person name="Kim S.-J."/>
            <person name="Jung H.-k."/>
            <person name="Kim S.-E."/>
            <person name="Kim K.-H."/>
        </authorList>
    </citation>
    <scope>NUCLEOTIDE SEQUENCE [LARGE SCALE GENOMIC DNA]</scope>
    <source>
        <strain evidence="2 3">PA2F3</strain>
    </source>
</reference>
<evidence type="ECO:0000256" key="1">
    <source>
        <dbReference type="SAM" id="MobiDB-lite"/>
    </source>
</evidence>
<gene>
    <name evidence="2" type="ORF">HQM25_02035</name>
</gene>
<dbReference type="EMBL" id="CP054038">
    <property type="protein sequence ID" value="QKJ18298.1"/>
    <property type="molecule type" value="Genomic_DNA"/>
</dbReference>
<evidence type="ECO:0000313" key="2">
    <source>
        <dbReference type="EMBL" id="QKJ18298.1"/>
    </source>
</evidence>
<feature type="compositionally biased region" description="Low complexity" evidence="1">
    <location>
        <begin position="407"/>
        <end position="418"/>
    </location>
</feature>
<feature type="compositionally biased region" description="Low complexity" evidence="1">
    <location>
        <begin position="370"/>
        <end position="394"/>
    </location>
</feature>
<proteinExistence type="predicted"/>
<protein>
    <submittedName>
        <fullName evidence="2">Uncharacterized protein</fullName>
    </submittedName>
</protein>
<feature type="region of interest" description="Disordered" evidence="1">
    <location>
        <begin position="370"/>
        <end position="423"/>
    </location>
</feature>
<organism evidence="2 3">
    <name type="scientific">Microbacterium hominis</name>
    <dbReference type="NCBI Taxonomy" id="162426"/>
    <lineage>
        <taxon>Bacteria</taxon>
        <taxon>Bacillati</taxon>
        <taxon>Actinomycetota</taxon>
        <taxon>Actinomycetes</taxon>
        <taxon>Micrococcales</taxon>
        <taxon>Microbacteriaceae</taxon>
        <taxon>Microbacterium</taxon>
    </lineage>
</organism>
<accession>A0A7D4PZU0</accession>
<name>A0A7D4PZU0_9MICO</name>
<dbReference type="AlphaFoldDB" id="A0A7D4PZU0"/>
<feature type="compositionally biased region" description="Pro residues" evidence="1">
    <location>
        <begin position="395"/>
        <end position="406"/>
    </location>
</feature>
<evidence type="ECO:0000313" key="3">
    <source>
        <dbReference type="Proteomes" id="UP000502498"/>
    </source>
</evidence>
<dbReference type="Proteomes" id="UP000502498">
    <property type="component" value="Chromosome"/>
</dbReference>
<sequence length="612" mass="62860">MLTGTTVANAATRVTVTNPGGLTAVGPSSSDHGFPAWYEDSTGTRIEPCLDIDNPMCGFLPGDVPDDTIPISFPDNFPGEFFYQLVASELDLPGGGRAVLTLGLEAAFTTEEATPGNQVVFARTRVVVRDAPANATLTFRHPFGELTIDTDDTGAGRLVEDIAPSVGNFTLALTGNFGPFLKWDPATAPAAPAGFVGDPGIAHTVIGGKDGYNRFSVTGPGLSLDTDQFTISGKIATNTGLAGTRASITDGFLDVFATSKSIQLQVDGAEGQYATTPMTNDDGSEYHYARIALEPGAAPTQVTVRNLSDDPVSTATIDLEDIVIDRAEYNGTVLTIQATATTYPVTIDGIGQLTDTTPTEFTLTAPPAHITAHTTTGPTTTHRVTITGGTATPPGVTPPPPGPDVPPVTDNTPDNPTDPSAPPVISIATVSPVTPGSTLNIDATATTGATEYTWTQTSGPAVAIADAATARPRVTLPFFVTATTTAPAAAWDPITLHVVARTAAGVESMADVTVPVLDSDLAVTVARHRVGKELRIGGTSLIGGVAGPLSPPTQVLIWNNTNPAAPVLLGRVTVDTVGGWELRQKPGPGVQITSVLVQTSRGGSTTATVAAG</sequence>
<dbReference type="RefSeq" id="WP_172988682.1">
    <property type="nucleotide sequence ID" value="NZ_CP054038.1"/>
</dbReference>